<reference evidence="1" key="1">
    <citation type="submission" date="2014-09" db="EMBL/GenBank/DDBJ databases">
        <authorList>
            <person name="Magalhaes I.L.F."/>
            <person name="Oliveira U."/>
            <person name="Santos F.R."/>
            <person name="Vidigal T.H.D.A."/>
            <person name="Brescovit A.D."/>
            <person name="Santos A.J."/>
        </authorList>
    </citation>
    <scope>NUCLEOTIDE SEQUENCE</scope>
    <source>
        <tissue evidence="1">Shoot tissue taken approximately 20 cm above the soil surface</tissue>
    </source>
</reference>
<organism evidence="1">
    <name type="scientific">Arundo donax</name>
    <name type="common">Giant reed</name>
    <name type="synonym">Donax arundinaceus</name>
    <dbReference type="NCBI Taxonomy" id="35708"/>
    <lineage>
        <taxon>Eukaryota</taxon>
        <taxon>Viridiplantae</taxon>
        <taxon>Streptophyta</taxon>
        <taxon>Embryophyta</taxon>
        <taxon>Tracheophyta</taxon>
        <taxon>Spermatophyta</taxon>
        <taxon>Magnoliopsida</taxon>
        <taxon>Liliopsida</taxon>
        <taxon>Poales</taxon>
        <taxon>Poaceae</taxon>
        <taxon>PACMAD clade</taxon>
        <taxon>Arundinoideae</taxon>
        <taxon>Arundineae</taxon>
        <taxon>Arundo</taxon>
    </lineage>
</organism>
<sequence>MFYPAVVNIDIVID</sequence>
<reference evidence="1" key="2">
    <citation type="journal article" date="2015" name="Data Brief">
        <title>Shoot transcriptome of the giant reed, Arundo donax.</title>
        <authorList>
            <person name="Barrero R.A."/>
            <person name="Guerrero F.D."/>
            <person name="Moolhuijzen P."/>
            <person name="Goolsby J.A."/>
            <person name="Tidwell J."/>
            <person name="Bellgard S.E."/>
            <person name="Bellgard M.I."/>
        </authorList>
    </citation>
    <scope>NUCLEOTIDE SEQUENCE</scope>
    <source>
        <tissue evidence="1">Shoot tissue taken approximately 20 cm above the soil surface</tissue>
    </source>
</reference>
<evidence type="ECO:0000313" key="1">
    <source>
        <dbReference type="EMBL" id="JAE15231.1"/>
    </source>
</evidence>
<name>A0A0A9FY43_ARUDO</name>
<proteinExistence type="predicted"/>
<protein>
    <submittedName>
        <fullName evidence="1">Uncharacterized protein</fullName>
    </submittedName>
</protein>
<dbReference type="EMBL" id="GBRH01182665">
    <property type="protein sequence ID" value="JAE15231.1"/>
    <property type="molecule type" value="Transcribed_RNA"/>
</dbReference>
<accession>A0A0A9FY43</accession>